<feature type="region of interest" description="Disordered" evidence="4">
    <location>
        <begin position="103"/>
        <end position="142"/>
    </location>
</feature>
<feature type="region of interest" description="Disordered" evidence="4">
    <location>
        <begin position="503"/>
        <end position="622"/>
    </location>
</feature>
<comment type="subcellular location">
    <subcellularLocation>
        <location evidence="1">Cytoplasm</location>
        <location evidence="1">Cytoskeleton</location>
    </subcellularLocation>
</comment>
<dbReference type="GO" id="GO:0005856">
    <property type="term" value="C:cytoskeleton"/>
    <property type="evidence" value="ECO:0007669"/>
    <property type="project" value="UniProtKB-SubCell"/>
</dbReference>
<dbReference type="GO" id="GO:0008017">
    <property type="term" value="F:microtubule binding"/>
    <property type="evidence" value="ECO:0007669"/>
    <property type="project" value="InterPro"/>
</dbReference>
<feature type="compositionally biased region" description="Basic and acidic residues" evidence="4">
    <location>
        <begin position="761"/>
        <end position="774"/>
    </location>
</feature>
<evidence type="ECO:0000256" key="3">
    <source>
        <dbReference type="ARBA" id="ARBA00023212"/>
    </source>
</evidence>
<evidence type="ECO:0000256" key="4">
    <source>
        <dbReference type="SAM" id="MobiDB-lite"/>
    </source>
</evidence>
<keyword evidence="3" id="KW-0206">Cytoskeleton</keyword>
<dbReference type="PROSITE" id="PS51460">
    <property type="entry name" value="GAR"/>
    <property type="match status" value="1"/>
</dbReference>
<dbReference type="KEGG" id="pfy:PFICI_09536"/>
<dbReference type="InterPro" id="IPR036534">
    <property type="entry name" value="GAR_dom_sf"/>
</dbReference>
<feature type="domain" description="GAR" evidence="5">
    <location>
        <begin position="661"/>
        <end position="760"/>
    </location>
</feature>
<organism evidence="6 7">
    <name type="scientific">Pestalotiopsis fici (strain W106-1 / CGMCC3.15140)</name>
    <dbReference type="NCBI Taxonomy" id="1229662"/>
    <lineage>
        <taxon>Eukaryota</taxon>
        <taxon>Fungi</taxon>
        <taxon>Dikarya</taxon>
        <taxon>Ascomycota</taxon>
        <taxon>Pezizomycotina</taxon>
        <taxon>Sordariomycetes</taxon>
        <taxon>Xylariomycetidae</taxon>
        <taxon>Amphisphaeriales</taxon>
        <taxon>Sporocadaceae</taxon>
        <taxon>Pestalotiopsis</taxon>
    </lineage>
</organism>
<dbReference type="InParanoid" id="W3X0M3"/>
<feature type="compositionally biased region" description="Polar residues" evidence="4">
    <location>
        <begin position="843"/>
        <end position="852"/>
    </location>
</feature>
<feature type="compositionally biased region" description="Basic and acidic residues" evidence="4">
    <location>
        <begin position="863"/>
        <end position="878"/>
    </location>
</feature>
<evidence type="ECO:0000259" key="5">
    <source>
        <dbReference type="PROSITE" id="PS51460"/>
    </source>
</evidence>
<dbReference type="HOGENOM" id="CLU_004583_0_0_1"/>
<feature type="compositionally biased region" description="Basic and acidic residues" evidence="4">
    <location>
        <begin position="415"/>
        <end position="428"/>
    </location>
</feature>
<accession>W3X0M3</accession>
<name>W3X0M3_PESFW</name>
<dbReference type="EMBL" id="KI912114">
    <property type="protein sequence ID" value="ETS79683.1"/>
    <property type="molecule type" value="Genomic_DNA"/>
</dbReference>
<dbReference type="InterPro" id="IPR003108">
    <property type="entry name" value="GAR_dom"/>
</dbReference>
<dbReference type="Proteomes" id="UP000030651">
    <property type="component" value="Unassembled WGS sequence"/>
</dbReference>
<evidence type="ECO:0000313" key="6">
    <source>
        <dbReference type="EMBL" id="ETS79683.1"/>
    </source>
</evidence>
<dbReference type="OrthoDB" id="5409589at2759"/>
<feature type="compositionally biased region" description="Low complexity" evidence="4">
    <location>
        <begin position="673"/>
        <end position="705"/>
    </location>
</feature>
<sequence>MADPANLSTTTPQGQRSTMRRTLRSTSPQSPSRRRGADALLMRLTPASAVEALRVPSGVLKSCLDEASPSEQHFAMRTAIASKKIHEWLDELLDWPWPKDSTSAGFEMPPTKRRKYSESQEPVGDGHQSLELEGEASQETEYMGSVPATEIVRYEGRIEQVQKGLDELDLEDIKSHVLFNHIMPLSRTGTPISDAGFTFAASSMPYTKMEDITAVITAITVQTLPNLSRLTKLLKTWNIRIIVLRKVPTVLRLITEAQVALKSGWSAIQTAPPPSTSVVSRKDFEVMNSVLRQKVSLPGRDLDYMLDILEGMRDTLPDAWLDQMDAVEKDYAEWVVTAERRVRRGEWGDVYAPSQSERGRAAPTSPQPKIRIQTPSPTRDQSGRGSASSEEEVSTQGSTEQFTGAVEDVSQHALQKRETEPSRRKAQDVDGPADGVVSEAALSEMNRNILRAVPEISVAGSQLQHKKSLSEFDAESSILESVYEEDEDGEDELQLPPARFDARRFSERSMASTVLRDPASDFGLSDNDALRDDFSELELTRVPDADAQFSSDGPSPPSSPPLRYMRRTPSVSFNGIPESPEEDSSPPLSPLDPPPHIFDTESSFDYGTRASSPEHPSTVSEVGDDLHQQIRAVLKGIPSNIRLSTRPSAINLNPPDLQLPSRPRARTSEPYRRSTSAVSTRSTMSSRSETPWLLAPARASRPQSRASRETQTYYLSRSNGEPPLKLLVRCVGEKGERVMVRVGGGWADLGEYLKEYAIHHSRRSKGEGKVEVRDSSTLSATKTGSSPPARPASALDSPMTPLAIRKTRKVSGGENSLRRPAVPARPDSPPSDESSGDSRDSYAPSNPNSSILGMSGPHPKKTRSLDEESRQWVEDMRNKVRTASGEQRTASGQPQNGNKFGELGKVGGTKRVYRKKVA</sequence>
<feature type="compositionally biased region" description="Polar residues" evidence="4">
    <location>
        <begin position="884"/>
        <end position="898"/>
    </location>
</feature>
<reference evidence="7" key="1">
    <citation type="journal article" date="2015" name="BMC Genomics">
        <title>Genomic and transcriptomic analysis of the endophytic fungus Pestalotiopsis fici reveals its lifestyle and high potential for synthesis of natural products.</title>
        <authorList>
            <person name="Wang X."/>
            <person name="Zhang X."/>
            <person name="Liu L."/>
            <person name="Xiang M."/>
            <person name="Wang W."/>
            <person name="Sun X."/>
            <person name="Che Y."/>
            <person name="Guo L."/>
            <person name="Liu G."/>
            <person name="Guo L."/>
            <person name="Wang C."/>
            <person name="Yin W.B."/>
            <person name="Stadler M."/>
            <person name="Zhang X."/>
            <person name="Liu X."/>
        </authorList>
    </citation>
    <scope>NUCLEOTIDE SEQUENCE [LARGE SCALE GENOMIC DNA]</scope>
    <source>
        <strain evidence="7">W106-1 / CGMCC3.15140</strain>
    </source>
</reference>
<evidence type="ECO:0000313" key="7">
    <source>
        <dbReference type="Proteomes" id="UP000030651"/>
    </source>
</evidence>
<feature type="compositionally biased region" description="Polar residues" evidence="4">
    <location>
        <begin position="775"/>
        <end position="786"/>
    </location>
</feature>
<feature type="compositionally biased region" description="Pro residues" evidence="4">
    <location>
        <begin position="587"/>
        <end position="596"/>
    </location>
</feature>
<feature type="compositionally biased region" description="Polar residues" evidence="4">
    <location>
        <begin position="373"/>
        <end position="402"/>
    </location>
</feature>
<gene>
    <name evidence="6" type="ORF">PFICI_09536</name>
</gene>
<feature type="compositionally biased region" description="Polar residues" evidence="4">
    <location>
        <begin position="1"/>
        <end position="15"/>
    </location>
</feature>
<feature type="region of interest" description="Disordered" evidence="4">
    <location>
        <begin position="761"/>
        <end position="918"/>
    </location>
</feature>
<dbReference type="STRING" id="1229662.W3X0M3"/>
<dbReference type="GeneID" id="19274549"/>
<protein>
    <recommendedName>
        <fullName evidence="5">GAR domain-containing protein</fullName>
    </recommendedName>
</protein>
<feature type="region of interest" description="Disordered" evidence="4">
    <location>
        <begin position="353"/>
        <end position="433"/>
    </location>
</feature>
<proteinExistence type="predicted"/>
<keyword evidence="7" id="KW-1185">Reference proteome</keyword>
<feature type="compositionally biased region" description="Polar residues" evidence="4">
    <location>
        <begin position="600"/>
        <end position="620"/>
    </location>
</feature>
<evidence type="ECO:0000256" key="2">
    <source>
        <dbReference type="ARBA" id="ARBA00022490"/>
    </source>
</evidence>
<dbReference type="eggNOG" id="ENOG502S51C">
    <property type="taxonomic scope" value="Eukaryota"/>
</dbReference>
<feature type="region of interest" description="Disordered" evidence="4">
    <location>
        <begin position="645"/>
        <end position="718"/>
    </location>
</feature>
<feature type="compositionally biased region" description="Basic and acidic residues" evidence="4">
    <location>
        <begin position="528"/>
        <end position="544"/>
    </location>
</feature>
<feature type="region of interest" description="Disordered" evidence="4">
    <location>
        <begin position="1"/>
        <end position="36"/>
    </location>
</feature>
<feature type="compositionally biased region" description="Polar residues" evidence="4">
    <location>
        <begin position="709"/>
        <end position="718"/>
    </location>
</feature>
<dbReference type="RefSeq" id="XP_007836308.1">
    <property type="nucleotide sequence ID" value="XM_007838117.1"/>
</dbReference>
<evidence type="ECO:0000256" key="1">
    <source>
        <dbReference type="ARBA" id="ARBA00004245"/>
    </source>
</evidence>
<dbReference type="SUPFAM" id="SSF143575">
    <property type="entry name" value="GAS2 domain-like"/>
    <property type="match status" value="1"/>
</dbReference>
<dbReference type="Pfam" id="PF02187">
    <property type="entry name" value="GAS2"/>
    <property type="match status" value="1"/>
</dbReference>
<dbReference type="Gene3D" id="3.30.920.20">
    <property type="entry name" value="Gas2-like domain"/>
    <property type="match status" value="1"/>
</dbReference>
<dbReference type="AlphaFoldDB" id="W3X0M3"/>
<keyword evidence="2" id="KW-0963">Cytoplasm</keyword>
<dbReference type="OMA" id="ATWAFEA"/>